<evidence type="ECO:0000256" key="2">
    <source>
        <dbReference type="ARBA" id="ARBA00023015"/>
    </source>
</evidence>
<name>A0AAN6ZB48_9PEZI</name>
<comment type="caution">
    <text evidence="8">The sequence shown here is derived from an EMBL/GenBank/DDBJ whole genome shotgun (WGS) entry which is preliminary data.</text>
</comment>
<keyword evidence="3" id="KW-0238">DNA-binding</keyword>
<feature type="region of interest" description="Disordered" evidence="6">
    <location>
        <begin position="1"/>
        <end position="103"/>
    </location>
</feature>
<feature type="compositionally biased region" description="Basic and acidic residues" evidence="6">
    <location>
        <begin position="1"/>
        <end position="12"/>
    </location>
</feature>
<feature type="compositionally biased region" description="Basic and acidic residues" evidence="6">
    <location>
        <begin position="65"/>
        <end position="77"/>
    </location>
</feature>
<keyword evidence="1" id="KW-0479">Metal-binding</keyword>
<feature type="region of interest" description="Disordered" evidence="6">
    <location>
        <begin position="181"/>
        <end position="210"/>
    </location>
</feature>
<dbReference type="InterPro" id="IPR050797">
    <property type="entry name" value="Carb_Metab_Trans_Reg"/>
</dbReference>
<dbReference type="PROSITE" id="PS00463">
    <property type="entry name" value="ZN2_CY6_FUNGAL_1"/>
    <property type="match status" value="1"/>
</dbReference>
<organism evidence="8 9">
    <name type="scientific">Trichocladium antarcticum</name>
    <dbReference type="NCBI Taxonomy" id="1450529"/>
    <lineage>
        <taxon>Eukaryota</taxon>
        <taxon>Fungi</taxon>
        <taxon>Dikarya</taxon>
        <taxon>Ascomycota</taxon>
        <taxon>Pezizomycotina</taxon>
        <taxon>Sordariomycetes</taxon>
        <taxon>Sordariomycetidae</taxon>
        <taxon>Sordariales</taxon>
        <taxon>Chaetomiaceae</taxon>
        <taxon>Trichocladium</taxon>
    </lineage>
</organism>
<feature type="compositionally biased region" description="Polar residues" evidence="6">
    <location>
        <begin position="16"/>
        <end position="33"/>
    </location>
</feature>
<feature type="region of interest" description="Disordered" evidence="6">
    <location>
        <begin position="115"/>
        <end position="148"/>
    </location>
</feature>
<evidence type="ECO:0000259" key="7">
    <source>
        <dbReference type="PROSITE" id="PS50048"/>
    </source>
</evidence>
<sequence length="900" mass="97667">MDEDKKPPRESGDAEMQQSYPSPMIDSTDTQYYHQLASHRDHDAQMNHPSGQPEHDGLPTLSQHQEQHEDHGLHELQELQEPPTPHHHNARPPVSVDELQLAAQLTQGLAPMMAAARMDAAQDQSQGQQPPPQQEPGATPQSEPNLQEQLEASLQNHEREMQGHDHDLQNHNHGLQDHELEDVMPAPGQPQTHHYPQNPPPPPHLPPHLSMDHIARATTQYQLPDTTPPRKRSKVSRACDECRRKKIKCDAQSEATEQACSNCRRSNVQCLFSRVPQKRGPSKGYIKELADRINTIEGKLNTNVDSLDTMARRSSSEAFGAPGVVDDSRKRPFSSVSGEAYQTPSPSRVQGTTTEHRPLLPMMSHDYRNLNAATAHDLALKPAAPMQSPMQYSGSANDISLQGQAEPIMVGLSQHGLPPGSSHQAEQLPEIEDAAFDRYLEAIHPSFPVLASTKMRVQSLLYQLPLALQSAFYNALSAMVKPFLPGPENQASGHVFAACRQLNEWEAERLPRSAATDLVRLQTLVMVIIALDGQGIASVKGELGGPSKAEIIGRAVGLAYSMRLHLRQVDPDASPELDPNSDDNVALRAWWVLVMLDRWNAIGTATPTLINNESVVTLPGLKHIVGDVVYALIQTSYVLGYFIPIALAPPPDPHHSHPTQIPTTTMPIMAVEVLRWVFPTDSTEPVLYLTYWHIRLLSELFAPPTRLGRPANVLQAAGNMVRLLASNPDLQSPLTHHFLALASLALLELCAGGDVDGDGDGDGAVRDEAARLAGLVLEFAVAPSPWNDAVRERLAAVVPLPLPLPPAVAGSAQGEAEVTSQNLQQLADLATAVENSVAAAAAEDQLKEEPLVSAAAGADKAGGNRDGVGIAHQAAVDVRALLREGYLACFEGPTGDGLPP</sequence>
<dbReference type="PANTHER" id="PTHR31668:SF26">
    <property type="entry name" value="GLUCOSE TRANSPORT TRANSCRIPTION REGULATOR RGT1-RELATED"/>
    <property type="match status" value="1"/>
</dbReference>
<keyword evidence="5" id="KW-0539">Nucleus</keyword>
<reference evidence="8" key="1">
    <citation type="journal article" date="2023" name="Mol. Phylogenet. Evol.">
        <title>Genome-scale phylogeny and comparative genomics of the fungal order Sordariales.</title>
        <authorList>
            <person name="Hensen N."/>
            <person name="Bonometti L."/>
            <person name="Westerberg I."/>
            <person name="Brannstrom I.O."/>
            <person name="Guillou S."/>
            <person name="Cros-Aarteil S."/>
            <person name="Calhoun S."/>
            <person name="Haridas S."/>
            <person name="Kuo A."/>
            <person name="Mondo S."/>
            <person name="Pangilinan J."/>
            <person name="Riley R."/>
            <person name="LaButti K."/>
            <person name="Andreopoulos B."/>
            <person name="Lipzen A."/>
            <person name="Chen C."/>
            <person name="Yan M."/>
            <person name="Daum C."/>
            <person name="Ng V."/>
            <person name="Clum A."/>
            <person name="Steindorff A."/>
            <person name="Ohm R.A."/>
            <person name="Martin F."/>
            <person name="Silar P."/>
            <person name="Natvig D.O."/>
            <person name="Lalanne C."/>
            <person name="Gautier V."/>
            <person name="Ament-Velasquez S.L."/>
            <person name="Kruys A."/>
            <person name="Hutchinson M.I."/>
            <person name="Powell A.J."/>
            <person name="Barry K."/>
            <person name="Miller A.N."/>
            <person name="Grigoriev I.V."/>
            <person name="Debuchy R."/>
            <person name="Gladieux P."/>
            <person name="Hiltunen Thoren M."/>
            <person name="Johannesson H."/>
        </authorList>
    </citation>
    <scope>NUCLEOTIDE SEQUENCE</scope>
    <source>
        <strain evidence="8">CBS 123565</strain>
    </source>
</reference>
<feature type="domain" description="Zn(2)-C6 fungal-type" evidence="7">
    <location>
        <begin position="238"/>
        <end position="272"/>
    </location>
</feature>
<keyword evidence="9" id="KW-1185">Reference proteome</keyword>
<evidence type="ECO:0000313" key="8">
    <source>
        <dbReference type="EMBL" id="KAK4130944.1"/>
    </source>
</evidence>
<feature type="compositionally biased region" description="Polar residues" evidence="6">
    <location>
        <begin position="334"/>
        <end position="353"/>
    </location>
</feature>
<evidence type="ECO:0000256" key="3">
    <source>
        <dbReference type="ARBA" id="ARBA00023125"/>
    </source>
</evidence>
<evidence type="ECO:0000256" key="4">
    <source>
        <dbReference type="ARBA" id="ARBA00023163"/>
    </source>
</evidence>
<feature type="compositionally biased region" description="Low complexity" evidence="6">
    <location>
        <begin position="115"/>
        <end position="128"/>
    </location>
</feature>
<feature type="region of interest" description="Disordered" evidence="6">
    <location>
        <begin position="315"/>
        <end position="353"/>
    </location>
</feature>
<dbReference type="PROSITE" id="PS50048">
    <property type="entry name" value="ZN2_CY6_FUNGAL_2"/>
    <property type="match status" value="1"/>
</dbReference>
<keyword evidence="2" id="KW-0805">Transcription regulation</keyword>
<dbReference type="Proteomes" id="UP001304895">
    <property type="component" value="Unassembled WGS sequence"/>
</dbReference>
<evidence type="ECO:0000256" key="6">
    <source>
        <dbReference type="SAM" id="MobiDB-lite"/>
    </source>
</evidence>
<dbReference type="SUPFAM" id="SSF57701">
    <property type="entry name" value="Zn2/Cys6 DNA-binding domain"/>
    <property type="match status" value="1"/>
</dbReference>
<dbReference type="Pfam" id="PF00172">
    <property type="entry name" value="Zn_clus"/>
    <property type="match status" value="1"/>
</dbReference>
<dbReference type="InterPro" id="IPR036864">
    <property type="entry name" value="Zn2-C6_fun-type_DNA-bd_sf"/>
</dbReference>
<dbReference type="CDD" id="cd12148">
    <property type="entry name" value="fungal_TF_MHR"/>
    <property type="match status" value="1"/>
</dbReference>
<dbReference type="GO" id="GO:0003677">
    <property type="term" value="F:DNA binding"/>
    <property type="evidence" value="ECO:0007669"/>
    <property type="project" value="UniProtKB-KW"/>
</dbReference>
<protein>
    <recommendedName>
        <fullName evidence="7">Zn(2)-C6 fungal-type domain-containing protein</fullName>
    </recommendedName>
</protein>
<keyword evidence="4" id="KW-0804">Transcription</keyword>
<evidence type="ECO:0000256" key="5">
    <source>
        <dbReference type="ARBA" id="ARBA00023242"/>
    </source>
</evidence>
<dbReference type="EMBL" id="MU853429">
    <property type="protein sequence ID" value="KAK4130944.1"/>
    <property type="molecule type" value="Genomic_DNA"/>
</dbReference>
<evidence type="ECO:0000313" key="9">
    <source>
        <dbReference type="Proteomes" id="UP001304895"/>
    </source>
</evidence>
<dbReference type="Pfam" id="PF04082">
    <property type="entry name" value="Fungal_trans"/>
    <property type="match status" value="1"/>
</dbReference>
<accession>A0AAN6ZB48</accession>
<proteinExistence type="predicted"/>
<dbReference type="GO" id="GO:0000981">
    <property type="term" value="F:DNA-binding transcription factor activity, RNA polymerase II-specific"/>
    <property type="evidence" value="ECO:0007669"/>
    <property type="project" value="InterPro"/>
</dbReference>
<dbReference type="GO" id="GO:0008270">
    <property type="term" value="F:zinc ion binding"/>
    <property type="evidence" value="ECO:0007669"/>
    <property type="project" value="InterPro"/>
</dbReference>
<dbReference type="InterPro" id="IPR007219">
    <property type="entry name" value="XnlR_reg_dom"/>
</dbReference>
<gene>
    <name evidence="8" type="ORF">BT67DRAFT_409669</name>
</gene>
<dbReference type="InterPro" id="IPR001138">
    <property type="entry name" value="Zn2Cys6_DnaBD"/>
</dbReference>
<reference evidence="8" key="2">
    <citation type="submission" date="2023-05" db="EMBL/GenBank/DDBJ databases">
        <authorList>
            <consortium name="Lawrence Berkeley National Laboratory"/>
            <person name="Steindorff A."/>
            <person name="Hensen N."/>
            <person name="Bonometti L."/>
            <person name="Westerberg I."/>
            <person name="Brannstrom I.O."/>
            <person name="Guillou S."/>
            <person name="Cros-Aarteil S."/>
            <person name="Calhoun S."/>
            <person name="Haridas S."/>
            <person name="Kuo A."/>
            <person name="Mondo S."/>
            <person name="Pangilinan J."/>
            <person name="Riley R."/>
            <person name="Labutti K."/>
            <person name="Andreopoulos B."/>
            <person name="Lipzen A."/>
            <person name="Chen C."/>
            <person name="Yanf M."/>
            <person name="Daum C."/>
            <person name="Ng V."/>
            <person name="Clum A."/>
            <person name="Ohm R."/>
            <person name="Martin F."/>
            <person name="Silar P."/>
            <person name="Natvig D."/>
            <person name="Lalanne C."/>
            <person name="Gautier V."/>
            <person name="Ament-Velasquez S.L."/>
            <person name="Kruys A."/>
            <person name="Hutchinson M.I."/>
            <person name="Powell A.J."/>
            <person name="Barry K."/>
            <person name="Miller A.N."/>
            <person name="Grigoriev I.V."/>
            <person name="Debuchy R."/>
            <person name="Gladieux P."/>
            <person name="Thoren M.H."/>
            <person name="Johannesson H."/>
        </authorList>
    </citation>
    <scope>NUCLEOTIDE SEQUENCE</scope>
    <source>
        <strain evidence="8">CBS 123565</strain>
    </source>
</reference>
<evidence type="ECO:0000256" key="1">
    <source>
        <dbReference type="ARBA" id="ARBA00022723"/>
    </source>
</evidence>
<dbReference type="SMART" id="SM00066">
    <property type="entry name" value="GAL4"/>
    <property type="match status" value="1"/>
</dbReference>
<feature type="compositionally biased region" description="Pro residues" evidence="6">
    <location>
        <begin position="197"/>
        <end position="206"/>
    </location>
</feature>
<dbReference type="GO" id="GO:0006351">
    <property type="term" value="P:DNA-templated transcription"/>
    <property type="evidence" value="ECO:0007669"/>
    <property type="project" value="InterPro"/>
</dbReference>
<dbReference type="AlphaFoldDB" id="A0AAN6ZB48"/>
<dbReference type="PANTHER" id="PTHR31668">
    <property type="entry name" value="GLUCOSE TRANSPORT TRANSCRIPTION REGULATOR RGT1-RELATED-RELATED"/>
    <property type="match status" value="1"/>
</dbReference>
<dbReference type="CDD" id="cd00067">
    <property type="entry name" value="GAL4"/>
    <property type="match status" value="1"/>
</dbReference>
<dbReference type="Gene3D" id="4.10.240.10">
    <property type="entry name" value="Zn(2)-C6 fungal-type DNA-binding domain"/>
    <property type="match status" value="1"/>
</dbReference>